<reference evidence="2 3" key="1">
    <citation type="journal article" date="2015" name="Nature">
        <title>rRNA introns, odd ribosomes, and small enigmatic genomes across a large radiation of phyla.</title>
        <authorList>
            <person name="Brown C.T."/>
            <person name="Hug L.A."/>
            <person name="Thomas B.C."/>
            <person name="Sharon I."/>
            <person name="Castelle C.J."/>
            <person name="Singh A."/>
            <person name="Wilkins M.J."/>
            <person name="Williams K.H."/>
            <person name="Banfield J.F."/>
        </authorList>
    </citation>
    <scope>NUCLEOTIDE SEQUENCE [LARGE SCALE GENOMIC DNA]</scope>
</reference>
<dbReference type="Pfam" id="PF00961">
    <property type="entry name" value="LAGLIDADG_1"/>
    <property type="match status" value="1"/>
</dbReference>
<dbReference type="SUPFAM" id="SSF55608">
    <property type="entry name" value="Homing endonucleases"/>
    <property type="match status" value="2"/>
</dbReference>
<evidence type="ECO:0000259" key="1">
    <source>
        <dbReference type="Pfam" id="PF00961"/>
    </source>
</evidence>
<dbReference type="InterPro" id="IPR004860">
    <property type="entry name" value="LAGLIDADG_dom"/>
</dbReference>
<feature type="domain" description="Homing endonuclease LAGLIDADG" evidence="1">
    <location>
        <begin position="175"/>
        <end position="259"/>
    </location>
</feature>
<dbReference type="PANTHER" id="PTHR36181:SF4">
    <property type="entry name" value="LAGLIDADG ENDONUCLEASE"/>
    <property type="match status" value="1"/>
</dbReference>
<name>A0A0G0QLH7_9BACT</name>
<organism evidence="2 3">
    <name type="scientific">Candidatus Daviesbacteria bacterium GW2011_GWC2_40_12</name>
    <dbReference type="NCBI Taxonomy" id="1618431"/>
    <lineage>
        <taxon>Bacteria</taxon>
        <taxon>Candidatus Daviesiibacteriota</taxon>
    </lineage>
</organism>
<keyword evidence="2" id="KW-0540">Nuclease</keyword>
<dbReference type="InterPro" id="IPR051289">
    <property type="entry name" value="LAGLIDADG_Endonuclease"/>
</dbReference>
<keyword evidence="2" id="KW-0255">Endonuclease</keyword>
<dbReference type="EMBL" id="LBYB01000015">
    <property type="protein sequence ID" value="KKR41284.1"/>
    <property type="molecule type" value="Genomic_DNA"/>
</dbReference>
<dbReference type="PANTHER" id="PTHR36181">
    <property type="entry name" value="INTRON-ENCODED ENDONUCLEASE AI3-RELATED"/>
    <property type="match status" value="1"/>
</dbReference>
<dbReference type="Proteomes" id="UP000034881">
    <property type="component" value="Unassembled WGS sequence"/>
</dbReference>
<dbReference type="InterPro" id="IPR027434">
    <property type="entry name" value="Homing_endonucl"/>
</dbReference>
<accession>A0A0G0QLH7</accession>
<keyword evidence="2" id="KW-0378">Hydrolase</keyword>
<comment type="caution">
    <text evidence="2">The sequence shown here is derived from an EMBL/GenBank/DDBJ whole genome shotgun (WGS) entry which is preliminary data.</text>
</comment>
<proteinExistence type="predicted"/>
<gene>
    <name evidence="2" type="ORF">UT77_C0015G0029</name>
</gene>
<dbReference type="AlphaFoldDB" id="A0A0G0QLH7"/>
<dbReference type="GO" id="GO:0004519">
    <property type="term" value="F:endonuclease activity"/>
    <property type="evidence" value="ECO:0007669"/>
    <property type="project" value="UniProtKB-KW"/>
</dbReference>
<dbReference type="Gene3D" id="3.10.28.10">
    <property type="entry name" value="Homing endonucleases"/>
    <property type="match status" value="2"/>
</dbReference>
<protein>
    <submittedName>
        <fullName evidence="2">LAGLIDADG homing endonuclease</fullName>
    </submittedName>
</protein>
<sequence length="282" mass="32160">MSNLTKNASGAVNQQETSLVSKFFYYTGFCVGELSCSVIRANDKRGRGFYFMPDITISNADRNLLQEINGVVGRNLGNISPIKGGYNLKFRGKKKVEIIFHFLQKHPVITGDLARKKLELLQNVLPAIGKDSEVLNREKVIEKCRKDLKDLKLNGLVKESIDLNHFKDDEIGFFLAGIIDAEGSCGFKKSGLRLQPFFAVAMKDLKIIELIKDFLNCGNIHVRTNDGLYHWETSKISDVLKVVEIFMTRYPSKLKKMKDRMKNLRRTLNDYTPRSRNFGKMI</sequence>
<evidence type="ECO:0000313" key="3">
    <source>
        <dbReference type="Proteomes" id="UP000034881"/>
    </source>
</evidence>
<evidence type="ECO:0000313" key="2">
    <source>
        <dbReference type="EMBL" id="KKR41284.1"/>
    </source>
</evidence>